<protein>
    <recommendedName>
        <fullName evidence="6">Bacterial Ig domain-containing protein</fullName>
    </recommendedName>
</protein>
<keyword evidence="3" id="KW-0472">Membrane</keyword>
<dbReference type="Proteomes" id="UP000561617">
    <property type="component" value="Unassembled WGS sequence"/>
</dbReference>
<name>A0A7X0X7G7_9LIST</name>
<evidence type="ECO:0008006" key="6">
    <source>
        <dbReference type="Google" id="ProtNLM"/>
    </source>
</evidence>
<keyword evidence="3" id="KW-1133">Transmembrane helix</keyword>
<reference evidence="4 5" key="1">
    <citation type="submission" date="2020-03" db="EMBL/GenBank/DDBJ databases">
        <title>Soil Listeria distribution.</title>
        <authorList>
            <person name="Liao J."/>
            <person name="Wiedmann M."/>
        </authorList>
    </citation>
    <scope>NUCLEOTIDE SEQUENCE [LARGE SCALE GENOMIC DNA]</scope>
    <source>
        <strain evidence="4 5">FSL L7-1554</strain>
    </source>
</reference>
<dbReference type="EMBL" id="JAASTW010000008">
    <property type="protein sequence ID" value="MBC1488954.1"/>
    <property type="molecule type" value="Genomic_DNA"/>
</dbReference>
<dbReference type="InterPro" id="IPR013783">
    <property type="entry name" value="Ig-like_fold"/>
</dbReference>
<keyword evidence="3" id="KW-0812">Transmembrane</keyword>
<evidence type="ECO:0000256" key="2">
    <source>
        <dbReference type="SAM" id="MobiDB-lite"/>
    </source>
</evidence>
<feature type="region of interest" description="Disordered" evidence="2">
    <location>
        <begin position="56"/>
        <end position="75"/>
    </location>
</feature>
<organism evidence="4 5">
    <name type="scientific">Listeria immobilis</name>
    <dbReference type="NCBI Taxonomy" id="2713502"/>
    <lineage>
        <taxon>Bacteria</taxon>
        <taxon>Bacillati</taxon>
        <taxon>Bacillota</taxon>
        <taxon>Bacilli</taxon>
        <taxon>Bacillales</taxon>
        <taxon>Listeriaceae</taxon>
        <taxon>Listeria</taxon>
    </lineage>
</organism>
<proteinExistence type="predicted"/>
<dbReference type="AlphaFoldDB" id="A0A7X0X7G7"/>
<dbReference type="Gene3D" id="2.60.40.10">
    <property type="entry name" value="Immunoglobulins"/>
    <property type="match status" value="1"/>
</dbReference>
<evidence type="ECO:0000313" key="5">
    <source>
        <dbReference type="Proteomes" id="UP000561617"/>
    </source>
</evidence>
<comment type="caution">
    <text evidence="4">The sequence shown here is derived from an EMBL/GenBank/DDBJ whole genome shotgun (WGS) entry which is preliminary data.</text>
</comment>
<gene>
    <name evidence="4" type="ORF">HCJ38_08015</name>
</gene>
<sequence length="300" mass="32690">MTGLGTLLFLAGIGVLIFGIRRSKRGIWPRKKTQIVILSSILAIIIGVGIIPSAEDEAATEKPKQEEKTKSEKTKKEAVKTLLKAEKSFTTDDNGTIVIEGKTNPGAEVKLVLEDSPESSTTADDKGAFSISLNEFDHPSEALLSITIDGKTKEQTLSLEVSEGYETKLAAKAEEERIAAEKAENERIEKERIAAEEQQRIAEEKRAAEAKIAADKKAAEEAAKIAAEKKAAEDKRVAAERATAKPDTSNEQGQMVYITEHGKRYHYDQNCRGLNNSNGETAVTVSDAQSRGLTLCKFEQ</sequence>
<accession>A0A7X0X7G7</accession>
<keyword evidence="1" id="KW-0175">Coiled coil</keyword>
<evidence type="ECO:0000256" key="3">
    <source>
        <dbReference type="SAM" id="Phobius"/>
    </source>
</evidence>
<evidence type="ECO:0000256" key="1">
    <source>
        <dbReference type="SAM" id="Coils"/>
    </source>
</evidence>
<evidence type="ECO:0000313" key="4">
    <source>
        <dbReference type="EMBL" id="MBC1488954.1"/>
    </source>
</evidence>
<feature type="compositionally biased region" description="Basic and acidic residues" evidence="2">
    <location>
        <begin position="59"/>
        <end position="75"/>
    </location>
</feature>
<feature type="transmembrane region" description="Helical" evidence="3">
    <location>
        <begin position="6"/>
        <end position="23"/>
    </location>
</feature>
<feature type="transmembrane region" description="Helical" evidence="3">
    <location>
        <begin position="35"/>
        <end position="54"/>
    </location>
</feature>
<feature type="coiled-coil region" evidence="1">
    <location>
        <begin position="166"/>
        <end position="242"/>
    </location>
</feature>